<dbReference type="AlphaFoldDB" id="K1XJS5"/>
<dbReference type="PANTHER" id="PTHR45982">
    <property type="entry name" value="REGULATOR OF CHROMOSOME CONDENSATION"/>
    <property type="match status" value="1"/>
</dbReference>
<dbReference type="Gene3D" id="3.30.700.10">
    <property type="entry name" value="Glycoprotein, Type 4 Pilin"/>
    <property type="match status" value="1"/>
</dbReference>
<organism evidence="2">
    <name type="scientific">uncultured bacterium</name>
    <name type="common">gcode 4</name>
    <dbReference type="NCBI Taxonomy" id="1234023"/>
    <lineage>
        <taxon>Bacteria</taxon>
        <taxon>environmental samples</taxon>
    </lineage>
</organism>
<keyword evidence="1" id="KW-0812">Transmembrane</keyword>
<dbReference type="PROSITE" id="PS00409">
    <property type="entry name" value="PROKAR_NTER_METHYL"/>
    <property type="match status" value="1"/>
</dbReference>
<evidence type="ECO:0000256" key="1">
    <source>
        <dbReference type="SAM" id="Phobius"/>
    </source>
</evidence>
<dbReference type="Pfam" id="PF13540">
    <property type="entry name" value="RCC1_2"/>
    <property type="match status" value="1"/>
</dbReference>
<dbReference type="InterPro" id="IPR051553">
    <property type="entry name" value="Ran_GTPase-activating"/>
</dbReference>
<keyword evidence="1" id="KW-0472">Membrane</keyword>
<comment type="caution">
    <text evidence="2">The sequence shown here is derived from an EMBL/GenBank/DDBJ whole genome shotgun (WGS) entry which is preliminary data.</text>
</comment>
<dbReference type="GO" id="GO:0005737">
    <property type="term" value="C:cytoplasm"/>
    <property type="evidence" value="ECO:0007669"/>
    <property type="project" value="TreeGrafter"/>
</dbReference>
<dbReference type="GO" id="GO:0005085">
    <property type="term" value="F:guanyl-nucleotide exchange factor activity"/>
    <property type="evidence" value="ECO:0007669"/>
    <property type="project" value="TreeGrafter"/>
</dbReference>
<dbReference type="EMBL" id="AMFJ01036062">
    <property type="protein sequence ID" value="EKD25447.1"/>
    <property type="molecule type" value="Genomic_DNA"/>
</dbReference>
<feature type="non-terminal residue" evidence="2">
    <location>
        <position position="484"/>
    </location>
</feature>
<evidence type="ECO:0000313" key="2">
    <source>
        <dbReference type="EMBL" id="EKD25447.1"/>
    </source>
</evidence>
<sequence>MNIPKIKKHSRKTSLSGFTLVELIVVITILSILWLIAMSSFQWYIAGSRDADRQSTLKQLETWLEIHKTRIWSYPRPDEISGTWIINGISLSLLWYVWDPVSRITNLNKIPVDPLTKDRYVYATDTSGKYYQVAIELEKVQANYGIVIPQTYATTTSQANIIWTYPWYLKYNSGSENWVTNIPSLIWNNTWSNIELTSSGTYYVLNQWDNFLGIISNDNEIQNVNGEELIHRIRNNVDTKLISVLYEDFVSLIQTGSVTWKKSYAFATGIILPSFGEDSIRKVVSAEKILNPSYIFSDQIIPPLLLYKISVWNEHACWINATNKLYCWGRNTGWSLWDGTAIQRSSPTAIDSTNTYTQVSAWWDNTCWTRSDGKLYCWWVNTYWQLWDGTTTSTNIPTTIDSANTYIQVSAWQSHTCWIRSDNKLYCWGYNYYGQLWDSTTTQRTTPTAIDSTNTYTQVSVWQNHTCWIRSDGKLYCWWKNTSW</sequence>
<name>K1XJS5_9BACT</name>
<dbReference type="InterPro" id="IPR012902">
    <property type="entry name" value="N_methyl_site"/>
</dbReference>
<proteinExistence type="predicted"/>
<dbReference type="SUPFAM" id="SSF50985">
    <property type="entry name" value="RCC1/BLIP-II"/>
    <property type="match status" value="1"/>
</dbReference>
<dbReference type="InterPro" id="IPR045584">
    <property type="entry name" value="Pilin-like"/>
</dbReference>
<dbReference type="InterPro" id="IPR009091">
    <property type="entry name" value="RCC1/BLIP-II"/>
</dbReference>
<keyword evidence="1" id="KW-1133">Transmembrane helix</keyword>
<dbReference type="SUPFAM" id="SSF54523">
    <property type="entry name" value="Pili subunits"/>
    <property type="match status" value="1"/>
</dbReference>
<dbReference type="PANTHER" id="PTHR45982:SF1">
    <property type="entry name" value="REGULATOR OF CHROMOSOME CONDENSATION"/>
    <property type="match status" value="1"/>
</dbReference>
<accession>K1XJS5</accession>
<dbReference type="NCBIfam" id="TIGR02532">
    <property type="entry name" value="IV_pilin_GFxxxE"/>
    <property type="match status" value="1"/>
</dbReference>
<gene>
    <name evidence="2" type="ORF">ACD_80C00055G0002</name>
</gene>
<dbReference type="InterPro" id="IPR000408">
    <property type="entry name" value="Reg_chr_condens"/>
</dbReference>
<reference evidence="2" key="1">
    <citation type="journal article" date="2012" name="Science">
        <title>Fermentation, hydrogen, and sulfur metabolism in multiple uncultivated bacterial phyla.</title>
        <authorList>
            <person name="Wrighton K.C."/>
            <person name="Thomas B.C."/>
            <person name="Sharon I."/>
            <person name="Miller C.S."/>
            <person name="Castelle C.J."/>
            <person name="VerBerkmoes N.C."/>
            <person name="Wilkins M.J."/>
            <person name="Hettich R.L."/>
            <person name="Lipton M.S."/>
            <person name="Williams K.H."/>
            <person name="Long P.E."/>
            <person name="Banfield J.F."/>
        </authorList>
    </citation>
    <scope>NUCLEOTIDE SEQUENCE [LARGE SCALE GENOMIC DNA]</scope>
</reference>
<dbReference type="PROSITE" id="PS50012">
    <property type="entry name" value="RCC1_3"/>
    <property type="match status" value="1"/>
</dbReference>
<feature type="transmembrane region" description="Helical" evidence="1">
    <location>
        <begin position="20"/>
        <end position="45"/>
    </location>
</feature>
<protein>
    <submittedName>
        <fullName evidence="2">RTX family exoprotein</fullName>
    </submittedName>
</protein>
<dbReference type="Gene3D" id="2.130.10.30">
    <property type="entry name" value="Regulator of chromosome condensation 1/beta-lactamase-inhibitor protein II"/>
    <property type="match status" value="1"/>
</dbReference>
<dbReference type="Pfam" id="PF07963">
    <property type="entry name" value="N_methyl"/>
    <property type="match status" value="1"/>
</dbReference>